<dbReference type="OrthoDB" id="9808843at2"/>
<dbReference type="CDD" id="cd17535">
    <property type="entry name" value="REC_NarL-like"/>
    <property type="match status" value="1"/>
</dbReference>
<dbReference type="PANTHER" id="PTHR43214:SF24">
    <property type="entry name" value="TRANSCRIPTIONAL REGULATORY PROTEIN NARL-RELATED"/>
    <property type="match status" value="1"/>
</dbReference>
<dbReference type="InterPro" id="IPR011006">
    <property type="entry name" value="CheY-like_superfamily"/>
</dbReference>
<organism evidence="8 9">
    <name type="scientific">Geodermatophilus poikilotrophus</name>
    <dbReference type="NCBI Taxonomy" id="1333667"/>
    <lineage>
        <taxon>Bacteria</taxon>
        <taxon>Bacillati</taxon>
        <taxon>Actinomycetota</taxon>
        <taxon>Actinomycetes</taxon>
        <taxon>Geodermatophilales</taxon>
        <taxon>Geodermatophilaceae</taxon>
        <taxon>Geodermatophilus</taxon>
    </lineage>
</organism>
<dbReference type="EMBL" id="FOIE01000002">
    <property type="protein sequence ID" value="SES99028.1"/>
    <property type="molecule type" value="Genomic_DNA"/>
</dbReference>
<gene>
    <name evidence="8" type="ORF">SAMN04488546_1007</name>
</gene>
<dbReference type="PROSITE" id="PS00622">
    <property type="entry name" value="HTH_LUXR_1"/>
    <property type="match status" value="1"/>
</dbReference>
<dbReference type="InterPro" id="IPR000792">
    <property type="entry name" value="Tscrpt_reg_LuxR_C"/>
</dbReference>
<evidence type="ECO:0000256" key="3">
    <source>
        <dbReference type="ARBA" id="ARBA00023125"/>
    </source>
</evidence>
<dbReference type="RefSeq" id="WP_091440160.1">
    <property type="nucleotide sequence ID" value="NZ_FOIE01000002.1"/>
</dbReference>
<dbReference type="SUPFAM" id="SSF46894">
    <property type="entry name" value="C-terminal effector domain of the bipartite response regulators"/>
    <property type="match status" value="1"/>
</dbReference>
<proteinExistence type="predicted"/>
<evidence type="ECO:0000259" key="6">
    <source>
        <dbReference type="PROSITE" id="PS50043"/>
    </source>
</evidence>
<dbReference type="InterPro" id="IPR001789">
    <property type="entry name" value="Sig_transdc_resp-reg_receiver"/>
</dbReference>
<dbReference type="PRINTS" id="PR00038">
    <property type="entry name" value="HTHLUXR"/>
</dbReference>
<keyword evidence="2" id="KW-0805">Transcription regulation</keyword>
<dbReference type="InterPro" id="IPR058245">
    <property type="entry name" value="NreC/VraR/RcsB-like_REC"/>
</dbReference>
<keyword evidence="1 5" id="KW-0597">Phosphoprotein</keyword>
<evidence type="ECO:0000256" key="4">
    <source>
        <dbReference type="ARBA" id="ARBA00023163"/>
    </source>
</evidence>
<dbReference type="Proteomes" id="UP000198507">
    <property type="component" value="Unassembled WGS sequence"/>
</dbReference>
<reference evidence="9" key="1">
    <citation type="submission" date="2016-10" db="EMBL/GenBank/DDBJ databases">
        <authorList>
            <person name="Varghese N."/>
            <person name="Submissions S."/>
        </authorList>
    </citation>
    <scope>NUCLEOTIDE SEQUENCE [LARGE SCALE GENOMIC DNA]</scope>
    <source>
        <strain evidence="9">DSM 44209</strain>
    </source>
</reference>
<dbReference type="PANTHER" id="PTHR43214">
    <property type="entry name" value="TWO-COMPONENT RESPONSE REGULATOR"/>
    <property type="match status" value="1"/>
</dbReference>
<sequence length="215" mass="23208">MIRVLVVDDHAVVRRGISSLLAAADGLECVGAVGDGDSALELVEQLDPDVLLLDLSMPGRDGVTVIRVLRERGHRTPVLVLTSFGEPDLVLPALVAGADGYLLKYQDGESILDAVRCIAAGGAPVDPMVTAAVLADLRDRGQGDLLTDREKEVLELVRQGLPNKVIARRLRISEATVKTHVTRILQRIGATDRTQAALWAERRLRPNEPPHRTTG</sequence>
<evidence type="ECO:0000256" key="2">
    <source>
        <dbReference type="ARBA" id="ARBA00023015"/>
    </source>
</evidence>
<dbReference type="SMART" id="SM00448">
    <property type="entry name" value="REC"/>
    <property type="match status" value="1"/>
</dbReference>
<dbReference type="SUPFAM" id="SSF52172">
    <property type="entry name" value="CheY-like"/>
    <property type="match status" value="1"/>
</dbReference>
<evidence type="ECO:0000313" key="8">
    <source>
        <dbReference type="EMBL" id="SES99028.1"/>
    </source>
</evidence>
<dbReference type="GO" id="GO:0003677">
    <property type="term" value="F:DNA binding"/>
    <property type="evidence" value="ECO:0007669"/>
    <property type="project" value="UniProtKB-KW"/>
</dbReference>
<evidence type="ECO:0000256" key="1">
    <source>
        <dbReference type="ARBA" id="ARBA00022553"/>
    </source>
</evidence>
<dbReference type="InterPro" id="IPR039420">
    <property type="entry name" value="WalR-like"/>
</dbReference>
<dbReference type="GO" id="GO:0006355">
    <property type="term" value="P:regulation of DNA-templated transcription"/>
    <property type="evidence" value="ECO:0007669"/>
    <property type="project" value="InterPro"/>
</dbReference>
<dbReference type="PROSITE" id="PS50043">
    <property type="entry name" value="HTH_LUXR_2"/>
    <property type="match status" value="1"/>
</dbReference>
<evidence type="ECO:0000256" key="5">
    <source>
        <dbReference type="PROSITE-ProRule" id="PRU00169"/>
    </source>
</evidence>
<evidence type="ECO:0000259" key="7">
    <source>
        <dbReference type="PROSITE" id="PS50110"/>
    </source>
</evidence>
<dbReference type="GO" id="GO:0000160">
    <property type="term" value="P:phosphorelay signal transduction system"/>
    <property type="evidence" value="ECO:0007669"/>
    <property type="project" value="InterPro"/>
</dbReference>
<dbReference type="PROSITE" id="PS50110">
    <property type="entry name" value="RESPONSE_REGULATORY"/>
    <property type="match status" value="1"/>
</dbReference>
<dbReference type="Gene3D" id="3.40.50.2300">
    <property type="match status" value="1"/>
</dbReference>
<evidence type="ECO:0000313" key="9">
    <source>
        <dbReference type="Proteomes" id="UP000198507"/>
    </source>
</evidence>
<keyword evidence="9" id="KW-1185">Reference proteome</keyword>
<keyword evidence="3 8" id="KW-0238">DNA-binding</keyword>
<keyword evidence="4" id="KW-0804">Transcription</keyword>
<dbReference type="CDD" id="cd06170">
    <property type="entry name" value="LuxR_C_like"/>
    <property type="match status" value="1"/>
</dbReference>
<feature type="domain" description="HTH luxR-type" evidence="6">
    <location>
        <begin position="139"/>
        <end position="204"/>
    </location>
</feature>
<feature type="modified residue" description="4-aspartylphosphate" evidence="5">
    <location>
        <position position="54"/>
    </location>
</feature>
<protein>
    <submittedName>
        <fullName evidence="8">DNA-binding response regulator, NarL/FixJ family, contains REC and HTH domains</fullName>
    </submittedName>
</protein>
<dbReference type="Pfam" id="PF00072">
    <property type="entry name" value="Response_reg"/>
    <property type="match status" value="1"/>
</dbReference>
<dbReference type="InterPro" id="IPR016032">
    <property type="entry name" value="Sig_transdc_resp-reg_C-effctor"/>
</dbReference>
<feature type="domain" description="Response regulatory" evidence="7">
    <location>
        <begin position="3"/>
        <end position="119"/>
    </location>
</feature>
<dbReference type="Pfam" id="PF00196">
    <property type="entry name" value="GerE"/>
    <property type="match status" value="1"/>
</dbReference>
<accession>A0A1I0AX13</accession>
<name>A0A1I0AX13_9ACTN</name>
<dbReference type="AlphaFoldDB" id="A0A1I0AX13"/>
<dbReference type="SMART" id="SM00421">
    <property type="entry name" value="HTH_LUXR"/>
    <property type="match status" value="1"/>
</dbReference>